<keyword evidence="3" id="KW-1185">Reference proteome</keyword>
<organism evidence="2 3">
    <name type="scientific">Penicillium flavigenum</name>
    <dbReference type="NCBI Taxonomy" id="254877"/>
    <lineage>
        <taxon>Eukaryota</taxon>
        <taxon>Fungi</taxon>
        <taxon>Dikarya</taxon>
        <taxon>Ascomycota</taxon>
        <taxon>Pezizomycotina</taxon>
        <taxon>Eurotiomycetes</taxon>
        <taxon>Eurotiomycetidae</taxon>
        <taxon>Eurotiales</taxon>
        <taxon>Aspergillaceae</taxon>
        <taxon>Penicillium</taxon>
    </lineage>
</organism>
<evidence type="ECO:0000313" key="3">
    <source>
        <dbReference type="Proteomes" id="UP000191342"/>
    </source>
</evidence>
<evidence type="ECO:0000313" key="2">
    <source>
        <dbReference type="EMBL" id="OQE24926.1"/>
    </source>
</evidence>
<dbReference type="OrthoDB" id="4345765at2759"/>
<gene>
    <name evidence="2" type="ORF">PENFLA_c009G03471</name>
</gene>
<dbReference type="STRING" id="254877.A0A1V6TFG7"/>
<comment type="caution">
    <text evidence="2">The sequence shown here is derived from an EMBL/GenBank/DDBJ whole genome shotgun (WGS) entry which is preliminary data.</text>
</comment>
<dbReference type="AlphaFoldDB" id="A0A1V6TFG7"/>
<evidence type="ECO:0000256" key="1">
    <source>
        <dbReference type="SAM" id="MobiDB-lite"/>
    </source>
</evidence>
<name>A0A1V6TFG7_9EURO</name>
<reference evidence="3" key="1">
    <citation type="journal article" date="2017" name="Nat. Microbiol.">
        <title>Global analysis of biosynthetic gene clusters reveals vast potential of secondary metabolite production in Penicillium species.</title>
        <authorList>
            <person name="Nielsen J.C."/>
            <person name="Grijseels S."/>
            <person name="Prigent S."/>
            <person name="Ji B."/>
            <person name="Dainat J."/>
            <person name="Nielsen K.F."/>
            <person name="Frisvad J.C."/>
            <person name="Workman M."/>
            <person name="Nielsen J."/>
        </authorList>
    </citation>
    <scope>NUCLEOTIDE SEQUENCE [LARGE SCALE GENOMIC DNA]</scope>
    <source>
        <strain evidence="3">IBT 14082</strain>
    </source>
</reference>
<feature type="region of interest" description="Disordered" evidence="1">
    <location>
        <begin position="1"/>
        <end position="24"/>
    </location>
</feature>
<sequence>MADFNMPRINCQDPDVLSSDKKAKTRPKLPKAHINMATLWCLQCFRYAVRQLDDQLPDVFDVECIINVACPQSCYICTVPPGIRGHVFELMALIKFVEKYWTDDIEYKDGDESQTKALAELATAVDGLCTAFDDLVETHRKDHMLTGNVSDEAKAGYFAWCKARQHMVRPNTQYIKGLHFQYARRGTEHLRLRMGEEASISWAVAICAFYLAVTATVTKYVTSGSDVDYIDDQFPLEIPEF</sequence>
<proteinExistence type="predicted"/>
<dbReference type="Proteomes" id="UP000191342">
    <property type="component" value="Unassembled WGS sequence"/>
</dbReference>
<dbReference type="EMBL" id="MLQL01000009">
    <property type="protein sequence ID" value="OQE24926.1"/>
    <property type="molecule type" value="Genomic_DNA"/>
</dbReference>
<protein>
    <submittedName>
        <fullName evidence="2">Uncharacterized protein</fullName>
    </submittedName>
</protein>
<accession>A0A1V6TFG7</accession>